<dbReference type="Proteomes" id="UP000276776">
    <property type="component" value="Unassembled WGS sequence"/>
</dbReference>
<dbReference type="OrthoDB" id="5801475at2759"/>
<sequence length="162" mass="18220">MPPLPPPKPRVNLEAKMNAANDRFVSEQIRGNDQIITRAHSVLPASVRPVPAGIAHFGHGGTDEEYIPTSRAIEPDLVAKDRYDPASKCFSYVPARALSEHFTTPRKPQRAKMEEHVTSALNVEPSQSEIASVSVKHSELQRRPETPKWEDDIEKVHFFDDY</sequence>
<feature type="compositionally biased region" description="Polar residues" evidence="1">
    <location>
        <begin position="121"/>
        <end position="131"/>
    </location>
</feature>
<reference evidence="4" key="1">
    <citation type="submission" date="2017-02" db="UniProtKB">
        <authorList>
            <consortium name="WormBaseParasite"/>
        </authorList>
    </citation>
    <scope>IDENTIFICATION</scope>
</reference>
<dbReference type="EMBL" id="UYYF01004314">
    <property type="protein sequence ID" value="VDN02180.1"/>
    <property type="molecule type" value="Genomic_DNA"/>
</dbReference>
<dbReference type="STRING" id="103827.A0A0N5CX86"/>
<dbReference type="OMA" id="EHFTAPR"/>
<evidence type="ECO:0000313" key="4">
    <source>
        <dbReference type="WBParaSite" id="TCLT_0000499801-mRNA-1"/>
    </source>
</evidence>
<evidence type="ECO:0000313" key="2">
    <source>
        <dbReference type="EMBL" id="VDN02180.1"/>
    </source>
</evidence>
<name>A0A0N5CX86_THECL</name>
<evidence type="ECO:0000313" key="3">
    <source>
        <dbReference type="Proteomes" id="UP000276776"/>
    </source>
</evidence>
<feature type="compositionally biased region" description="Basic and acidic residues" evidence="1">
    <location>
        <begin position="136"/>
        <end position="147"/>
    </location>
</feature>
<accession>A0A0N5CX86</accession>
<organism evidence="4">
    <name type="scientific">Thelazia callipaeda</name>
    <name type="common">Oriental eyeworm</name>
    <name type="synonym">Parasitic nematode</name>
    <dbReference type="NCBI Taxonomy" id="103827"/>
    <lineage>
        <taxon>Eukaryota</taxon>
        <taxon>Metazoa</taxon>
        <taxon>Ecdysozoa</taxon>
        <taxon>Nematoda</taxon>
        <taxon>Chromadorea</taxon>
        <taxon>Rhabditida</taxon>
        <taxon>Spirurina</taxon>
        <taxon>Spiruromorpha</taxon>
        <taxon>Thelazioidea</taxon>
        <taxon>Thelaziidae</taxon>
        <taxon>Thelazia</taxon>
    </lineage>
</organism>
<reference evidence="2 3" key="2">
    <citation type="submission" date="2018-11" db="EMBL/GenBank/DDBJ databases">
        <authorList>
            <consortium name="Pathogen Informatics"/>
        </authorList>
    </citation>
    <scope>NUCLEOTIDE SEQUENCE [LARGE SCALE GENOMIC DNA]</scope>
</reference>
<gene>
    <name evidence="2" type="ORF">TCLT_LOCUS4987</name>
</gene>
<protein>
    <submittedName>
        <fullName evidence="2 4">Uncharacterized protein</fullName>
    </submittedName>
</protein>
<dbReference type="WBParaSite" id="TCLT_0000499801-mRNA-1">
    <property type="protein sequence ID" value="TCLT_0000499801-mRNA-1"/>
    <property type="gene ID" value="TCLT_0000499801"/>
</dbReference>
<feature type="region of interest" description="Disordered" evidence="1">
    <location>
        <begin position="121"/>
        <end position="147"/>
    </location>
</feature>
<dbReference type="AlphaFoldDB" id="A0A0N5CX86"/>
<evidence type="ECO:0000256" key="1">
    <source>
        <dbReference type="SAM" id="MobiDB-lite"/>
    </source>
</evidence>
<proteinExistence type="predicted"/>
<keyword evidence="3" id="KW-1185">Reference proteome</keyword>